<feature type="domain" description="Yip1" evidence="6">
    <location>
        <begin position="22"/>
        <end position="166"/>
    </location>
</feature>
<comment type="subcellular location">
    <subcellularLocation>
        <location evidence="1">Membrane</location>
        <topology evidence="1">Multi-pass membrane protein</topology>
    </subcellularLocation>
</comment>
<evidence type="ECO:0000313" key="8">
    <source>
        <dbReference type="Proteomes" id="UP000605201"/>
    </source>
</evidence>
<dbReference type="Pfam" id="PF04893">
    <property type="entry name" value="Yip1"/>
    <property type="match status" value="1"/>
</dbReference>
<feature type="transmembrane region" description="Helical" evidence="5">
    <location>
        <begin position="146"/>
        <end position="172"/>
    </location>
</feature>
<evidence type="ECO:0000256" key="3">
    <source>
        <dbReference type="ARBA" id="ARBA00022989"/>
    </source>
</evidence>
<evidence type="ECO:0000256" key="5">
    <source>
        <dbReference type="SAM" id="Phobius"/>
    </source>
</evidence>
<gene>
    <name evidence="7" type="ORF">H8D96_06670</name>
</gene>
<name>A0A8J6TQQ3_9BACT</name>
<dbReference type="AlphaFoldDB" id="A0A8J6TQQ3"/>
<organism evidence="7 8">
    <name type="scientific">Candidatus Desulfatibia vada</name>
    <dbReference type="NCBI Taxonomy" id="2841696"/>
    <lineage>
        <taxon>Bacteria</taxon>
        <taxon>Pseudomonadati</taxon>
        <taxon>Thermodesulfobacteriota</taxon>
        <taxon>Desulfobacteria</taxon>
        <taxon>Desulfobacterales</taxon>
        <taxon>Desulfobacterales incertae sedis</taxon>
        <taxon>Candidatus Desulfatibia</taxon>
    </lineage>
</organism>
<feature type="transmembrane region" description="Helical" evidence="5">
    <location>
        <begin position="40"/>
        <end position="60"/>
    </location>
</feature>
<feature type="transmembrane region" description="Helical" evidence="5">
    <location>
        <begin position="66"/>
        <end position="91"/>
    </location>
</feature>
<keyword evidence="4 5" id="KW-0472">Membrane</keyword>
<protein>
    <recommendedName>
        <fullName evidence="6">Yip1 domain-containing protein</fullName>
    </recommendedName>
</protein>
<sequence>MPQTKKFTFGFYFKSLTKMLGAPRKFFSQLPREIGLRQSAGFLLVSSLFFTGGSLVQNIYPNPGVMGGIFLVNAIGMVLIAAALGYLVMALTIGKQVSFTRFFSVYAFSSGVTLLASWIPFFIWITEPWKWWLIGTGMVKGCGFSLSQALVIIGVSISVMFLLFWSVLPLVAPRG</sequence>
<keyword evidence="3 5" id="KW-1133">Transmembrane helix</keyword>
<dbReference type="Proteomes" id="UP000605201">
    <property type="component" value="Unassembled WGS sequence"/>
</dbReference>
<keyword evidence="2 5" id="KW-0812">Transmembrane</keyword>
<comment type="caution">
    <text evidence="7">The sequence shown here is derived from an EMBL/GenBank/DDBJ whole genome shotgun (WGS) entry which is preliminary data.</text>
</comment>
<dbReference type="GO" id="GO:0016020">
    <property type="term" value="C:membrane"/>
    <property type="evidence" value="ECO:0007669"/>
    <property type="project" value="UniProtKB-SubCell"/>
</dbReference>
<evidence type="ECO:0000256" key="4">
    <source>
        <dbReference type="ARBA" id="ARBA00023136"/>
    </source>
</evidence>
<accession>A0A8J6TQQ3</accession>
<dbReference type="InterPro" id="IPR006977">
    <property type="entry name" value="Yip1_dom"/>
</dbReference>
<evidence type="ECO:0000313" key="7">
    <source>
        <dbReference type="EMBL" id="MBC8431587.1"/>
    </source>
</evidence>
<evidence type="ECO:0000256" key="1">
    <source>
        <dbReference type="ARBA" id="ARBA00004141"/>
    </source>
</evidence>
<feature type="transmembrane region" description="Helical" evidence="5">
    <location>
        <begin position="103"/>
        <end position="126"/>
    </location>
</feature>
<evidence type="ECO:0000259" key="6">
    <source>
        <dbReference type="Pfam" id="PF04893"/>
    </source>
</evidence>
<proteinExistence type="predicted"/>
<evidence type="ECO:0000256" key="2">
    <source>
        <dbReference type="ARBA" id="ARBA00022692"/>
    </source>
</evidence>
<reference evidence="7 8" key="1">
    <citation type="submission" date="2020-08" db="EMBL/GenBank/DDBJ databases">
        <title>Bridging the membrane lipid divide: bacteria of the FCB group superphylum have the potential to synthesize archaeal ether lipids.</title>
        <authorList>
            <person name="Villanueva L."/>
            <person name="Von Meijenfeldt F.A.B."/>
            <person name="Westbye A.B."/>
            <person name="Yadav S."/>
            <person name="Hopmans E.C."/>
            <person name="Dutilh B.E."/>
            <person name="Sinninghe Damste J.S."/>
        </authorList>
    </citation>
    <scope>NUCLEOTIDE SEQUENCE [LARGE SCALE GENOMIC DNA]</scope>
    <source>
        <strain evidence="7">NIOZ-UU17</strain>
    </source>
</reference>
<dbReference type="EMBL" id="JACNIG010000156">
    <property type="protein sequence ID" value="MBC8431587.1"/>
    <property type="molecule type" value="Genomic_DNA"/>
</dbReference>